<gene>
    <name evidence="1" type="ORF">FHS41_004589</name>
</gene>
<sequence>MRLMIFTFLGVGDPGERISAGAFANAARPLTRPLHHPSALPPVTRG</sequence>
<accession>A0A7W4ZSV9</accession>
<comment type="caution">
    <text evidence="1">The sequence shown here is derived from an EMBL/GenBank/DDBJ whole genome shotgun (WGS) entry which is preliminary data.</text>
</comment>
<proteinExistence type="predicted"/>
<dbReference type="AlphaFoldDB" id="A0A7W4ZSV9"/>
<organism evidence="1 2">
    <name type="scientific">Streptomyces violarus</name>
    <dbReference type="NCBI Taxonomy" id="67380"/>
    <lineage>
        <taxon>Bacteria</taxon>
        <taxon>Bacillati</taxon>
        <taxon>Actinomycetota</taxon>
        <taxon>Actinomycetes</taxon>
        <taxon>Kitasatosporales</taxon>
        <taxon>Streptomycetaceae</taxon>
        <taxon>Streptomyces</taxon>
    </lineage>
</organism>
<dbReference type="EMBL" id="JACHXE010000004">
    <property type="protein sequence ID" value="MBB3078082.1"/>
    <property type="molecule type" value="Genomic_DNA"/>
</dbReference>
<reference evidence="1 2" key="1">
    <citation type="submission" date="2020-08" db="EMBL/GenBank/DDBJ databases">
        <title>Genomic Encyclopedia of Type Strains, Phase III (KMG-III): the genomes of soil and plant-associated and newly described type strains.</title>
        <authorList>
            <person name="Whitman W."/>
        </authorList>
    </citation>
    <scope>NUCLEOTIDE SEQUENCE [LARGE SCALE GENOMIC DNA]</scope>
    <source>
        <strain evidence="1 2">CECT 3237</strain>
    </source>
</reference>
<protein>
    <submittedName>
        <fullName evidence="1">Uncharacterized protein</fullName>
    </submittedName>
</protein>
<evidence type="ECO:0000313" key="2">
    <source>
        <dbReference type="Proteomes" id="UP000572907"/>
    </source>
</evidence>
<keyword evidence="2" id="KW-1185">Reference proteome</keyword>
<evidence type="ECO:0000313" key="1">
    <source>
        <dbReference type="EMBL" id="MBB3078082.1"/>
    </source>
</evidence>
<dbReference type="Proteomes" id="UP000572907">
    <property type="component" value="Unassembled WGS sequence"/>
</dbReference>
<name>A0A7W4ZSV9_9ACTN</name>